<dbReference type="InterPro" id="IPR036388">
    <property type="entry name" value="WH-like_DNA-bd_sf"/>
</dbReference>
<evidence type="ECO:0000259" key="8">
    <source>
        <dbReference type="Pfam" id="PF08281"/>
    </source>
</evidence>
<feature type="compositionally biased region" description="Low complexity" evidence="6">
    <location>
        <begin position="10"/>
        <end position="19"/>
    </location>
</feature>
<dbReference type="PANTHER" id="PTHR30173">
    <property type="entry name" value="SIGMA 19 FACTOR"/>
    <property type="match status" value="1"/>
</dbReference>
<dbReference type="GO" id="GO:0000428">
    <property type="term" value="C:DNA-directed RNA polymerase complex"/>
    <property type="evidence" value="ECO:0007669"/>
    <property type="project" value="UniProtKB-KW"/>
</dbReference>
<dbReference type="InterPro" id="IPR014284">
    <property type="entry name" value="RNA_pol_sigma-70_dom"/>
</dbReference>
<dbReference type="SUPFAM" id="SSF88659">
    <property type="entry name" value="Sigma3 and sigma4 domains of RNA polymerase sigma factors"/>
    <property type="match status" value="1"/>
</dbReference>
<evidence type="ECO:0000256" key="4">
    <source>
        <dbReference type="ARBA" id="ARBA00023082"/>
    </source>
</evidence>
<sequence>MPLSPPRPAAPAHRAALPSGHRWRPSTRLRSWVMGIAQERLERFEANRRRLFGVAYRLLGEATEAEDVVQDAYLRWERCDTAVSPEAWLTKVVTNLCLDRLTSARAQRQHYVGPWLPEPVRTGGAAFDPFEAVEQRELLSLGVLVLLERLTPPERAVFVLREAFGHSHREIAEILDLTEPHVRQLYRRAQQHLATARKRFTAEPEQHRKLVERFLEAALVGDVPALERILADDVIGWADGGGKAPALRHPLVGREEVVRNLLTLARYAPRIRLVPDVVNDEPAIVVYLDGQLSGITVPEFDGDSIVALRTITNPDKLAFLARQTKHKF</sequence>
<name>A0A8J3ZI27_9ACTN</name>
<dbReference type="Gene3D" id="1.10.10.10">
    <property type="entry name" value="Winged helix-like DNA-binding domain superfamily/Winged helix DNA-binding domain"/>
    <property type="match status" value="1"/>
</dbReference>
<comment type="similarity">
    <text evidence="1">Belongs to the sigma-70 factor family. ECF subfamily.</text>
</comment>
<gene>
    <name evidence="9" type="primary">rpoE_60</name>
    <name evidence="9" type="ORF">Vau01_121250</name>
</gene>
<dbReference type="PANTHER" id="PTHR30173:SF36">
    <property type="entry name" value="ECF RNA POLYMERASE SIGMA FACTOR SIGJ"/>
    <property type="match status" value="1"/>
</dbReference>
<evidence type="ECO:0000256" key="1">
    <source>
        <dbReference type="ARBA" id="ARBA00010641"/>
    </source>
</evidence>
<evidence type="ECO:0000256" key="2">
    <source>
        <dbReference type="ARBA" id="ARBA00011344"/>
    </source>
</evidence>
<keyword evidence="10" id="KW-1185">Reference proteome</keyword>
<feature type="domain" description="RNA polymerase sigma-70 region 2" evidence="7">
    <location>
        <begin position="44"/>
        <end position="105"/>
    </location>
</feature>
<keyword evidence="3" id="KW-0805">Transcription regulation</keyword>
<organism evidence="9 10">
    <name type="scientific">Virgisporangium aurantiacum</name>
    <dbReference type="NCBI Taxonomy" id="175570"/>
    <lineage>
        <taxon>Bacteria</taxon>
        <taxon>Bacillati</taxon>
        <taxon>Actinomycetota</taxon>
        <taxon>Actinomycetes</taxon>
        <taxon>Micromonosporales</taxon>
        <taxon>Micromonosporaceae</taxon>
        <taxon>Virgisporangium</taxon>
    </lineage>
</organism>
<dbReference type="SUPFAM" id="SSF54427">
    <property type="entry name" value="NTF2-like"/>
    <property type="match status" value="1"/>
</dbReference>
<comment type="caution">
    <text evidence="9">The sequence shown here is derived from an EMBL/GenBank/DDBJ whole genome shotgun (WGS) entry which is preliminary data.</text>
</comment>
<evidence type="ECO:0000313" key="10">
    <source>
        <dbReference type="Proteomes" id="UP000612585"/>
    </source>
</evidence>
<evidence type="ECO:0000313" key="9">
    <source>
        <dbReference type="EMBL" id="GIJ64609.1"/>
    </source>
</evidence>
<dbReference type="InterPro" id="IPR032710">
    <property type="entry name" value="NTF2-like_dom_sf"/>
</dbReference>
<dbReference type="GO" id="GO:0006352">
    <property type="term" value="P:DNA-templated transcription initiation"/>
    <property type="evidence" value="ECO:0007669"/>
    <property type="project" value="InterPro"/>
</dbReference>
<feature type="domain" description="RNA polymerase sigma factor 70 region 4 type 2" evidence="8">
    <location>
        <begin position="144"/>
        <end position="193"/>
    </location>
</feature>
<dbReference type="GO" id="GO:0016987">
    <property type="term" value="F:sigma factor activity"/>
    <property type="evidence" value="ECO:0007669"/>
    <property type="project" value="UniProtKB-KW"/>
</dbReference>
<comment type="subunit">
    <text evidence="2">Interacts transiently with the RNA polymerase catalytic core formed by RpoA, RpoB, RpoC and RpoZ (2 alpha, 1 beta, 1 beta' and 1 omega subunit) to form the RNA polymerase holoenzyme that can initiate transcription.</text>
</comment>
<dbReference type="InterPro" id="IPR013249">
    <property type="entry name" value="RNA_pol_sigma70_r4_t2"/>
</dbReference>
<dbReference type="InterPro" id="IPR007627">
    <property type="entry name" value="RNA_pol_sigma70_r2"/>
</dbReference>
<keyword evidence="9" id="KW-0240">DNA-directed RNA polymerase</keyword>
<dbReference type="Proteomes" id="UP000612585">
    <property type="component" value="Unassembled WGS sequence"/>
</dbReference>
<dbReference type="InterPro" id="IPR013324">
    <property type="entry name" value="RNA_pol_sigma_r3/r4-like"/>
</dbReference>
<dbReference type="GO" id="GO:0003677">
    <property type="term" value="F:DNA binding"/>
    <property type="evidence" value="ECO:0007669"/>
    <property type="project" value="InterPro"/>
</dbReference>
<evidence type="ECO:0000256" key="5">
    <source>
        <dbReference type="ARBA" id="ARBA00023163"/>
    </source>
</evidence>
<evidence type="ECO:0000256" key="6">
    <source>
        <dbReference type="SAM" id="MobiDB-lite"/>
    </source>
</evidence>
<proteinExistence type="inferred from homology"/>
<dbReference type="InterPro" id="IPR052704">
    <property type="entry name" value="ECF_Sigma-70_Domain"/>
</dbReference>
<dbReference type="SUPFAM" id="SSF88946">
    <property type="entry name" value="Sigma2 domain of RNA polymerase sigma factors"/>
    <property type="match status" value="1"/>
</dbReference>
<protein>
    <submittedName>
        <fullName evidence="9">DNA-directed RNA polymerase sigma-70 factor</fullName>
    </submittedName>
</protein>
<evidence type="ECO:0000256" key="3">
    <source>
        <dbReference type="ARBA" id="ARBA00023015"/>
    </source>
</evidence>
<reference evidence="9" key="1">
    <citation type="submission" date="2021-01" db="EMBL/GenBank/DDBJ databases">
        <title>Whole genome shotgun sequence of Virgisporangium aurantiacum NBRC 16421.</title>
        <authorList>
            <person name="Komaki H."/>
            <person name="Tamura T."/>
        </authorList>
    </citation>
    <scope>NUCLEOTIDE SEQUENCE</scope>
    <source>
        <strain evidence="9">NBRC 16421</strain>
    </source>
</reference>
<dbReference type="EMBL" id="BOPG01000122">
    <property type="protein sequence ID" value="GIJ64609.1"/>
    <property type="molecule type" value="Genomic_DNA"/>
</dbReference>
<dbReference type="NCBIfam" id="NF007214">
    <property type="entry name" value="PRK09636.1"/>
    <property type="match status" value="1"/>
</dbReference>
<feature type="region of interest" description="Disordered" evidence="6">
    <location>
        <begin position="1"/>
        <end position="22"/>
    </location>
</feature>
<dbReference type="Pfam" id="PF08281">
    <property type="entry name" value="Sigma70_r4_2"/>
    <property type="match status" value="1"/>
</dbReference>
<dbReference type="InterPro" id="IPR013325">
    <property type="entry name" value="RNA_pol_sigma_r2"/>
</dbReference>
<accession>A0A8J3ZI27</accession>
<keyword evidence="4" id="KW-0731">Sigma factor</keyword>
<dbReference type="NCBIfam" id="TIGR02937">
    <property type="entry name" value="sigma70-ECF"/>
    <property type="match status" value="1"/>
</dbReference>
<dbReference type="Pfam" id="PF04542">
    <property type="entry name" value="Sigma70_r2"/>
    <property type="match status" value="1"/>
</dbReference>
<dbReference type="Gene3D" id="1.10.1740.10">
    <property type="match status" value="1"/>
</dbReference>
<evidence type="ECO:0000259" key="7">
    <source>
        <dbReference type="Pfam" id="PF04542"/>
    </source>
</evidence>
<dbReference type="Gene3D" id="3.10.450.50">
    <property type="match status" value="1"/>
</dbReference>
<dbReference type="AlphaFoldDB" id="A0A8J3ZI27"/>
<keyword evidence="5" id="KW-0804">Transcription</keyword>